<keyword evidence="2" id="KW-0812">Transmembrane</keyword>
<keyword evidence="2" id="KW-1133">Transmembrane helix</keyword>
<comment type="caution">
    <text evidence="4">The sequence shown here is derived from an EMBL/GenBank/DDBJ whole genome shotgun (WGS) entry which is preliminary data.</text>
</comment>
<dbReference type="GO" id="GO:0016020">
    <property type="term" value="C:membrane"/>
    <property type="evidence" value="ECO:0007669"/>
    <property type="project" value="UniProtKB-ARBA"/>
</dbReference>
<dbReference type="AlphaFoldDB" id="A0ABD0YVU3"/>
<dbReference type="InterPro" id="IPR006028">
    <property type="entry name" value="GABAA/Glycine_rcpt"/>
</dbReference>
<feature type="transmembrane region" description="Helical" evidence="2">
    <location>
        <begin position="60"/>
        <end position="79"/>
    </location>
</feature>
<dbReference type="Gene3D" id="1.20.58.390">
    <property type="entry name" value="Neurotransmitter-gated ion-channel transmembrane domain"/>
    <property type="match status" value="1"/>
</dbReference>
<evidence type="ECO:0000256" key="1">
    <source>
        <dbReference type="SAM" id="MobiDB-lite"/>
    </source>
</evidence>
<dbReference type="PANTHER" id="PTHR18945">
    <property type="entry name" value="NEUROTRANSMITTER GATED ION CHANNEL"/>
    <property type="match status" value="1"/>
</dbReference>
<evidence type="ECO:0000313" key="4">
    <source>
        <dbReference type="EMBL" id="KAL1130702.1"/>
    </source>
</evidence>
<dbReference type="GO" id="GO:0099095">
    <property type="term" value="F:ligand-gated monoatomic anion channel activity"/>
    <property type="evidence" value="ECO:0007669"/>
    <property type="project" value="UniProtKB-ARBA"/>
</dbReference>
<feature type="transmembrane region" description="Helical" evidence="2">
    <location>
        <begin position="29"/>
        <end position="45"/>
    </location>
</feature>
<feature type="domain" description="Neurotransmitter-gated ion-channel transmembrane" evidence="3">
    <location>
        <begin position="4"/>
        <end position="207"/>
    </location>
</feature>
<evidence type="ECO:0000259" key="3">
    <source>
        <dbReference type="Pfam" id="PF02932"/>
    </source>
</evidence>
<feature type="compositionally biased region" description="Polar residues" evidence="1">
    <location>
        <begin position="163"/>
        <end position="173"/>
    </location>
</feature>
<dbReference type="InterPro" id="IPR038050">
    <property type="entry name" value="Neuro_actylchol_rec"/>
</dbReference>
<dbReference type="PRINTS" id="PR00253">
    <property type="entry name" value="GABAARECEPTR"/>
</dbReference>
<feature type="transmembrane region" description="Helical" evidence="2">
    <location>
        <begin position="6"/>
        <end position="22"/>
    </location>
</feature>
<evidence type="ECO:0000313" key="5">
    <source>
        <dbReference type="Proteomes" id="UP001558652"/>
    </source>
</evidence>
<name>A0ABD0YVU3_9HEMI</name>
<gene>
    <name evidence="4" type="ORF">AAG570_011943</name>
</gene>
<dbReference type="EMBL" id="JBFDAA010000007">
    <property type="protein sequence ID" value="KAL1130702.1"/>
    <property type="molecule type" value="Genomic_DNA"/>
</dbReference>
<dbReference type="Pfam" id="PF02932">
    <property type="entry name" value="Neur_chan_memb"/>
    <property type="match status" value="1"/>
</dbReference>
<feature type="transmembrane region" description="Helical" evidence="2">
    <location>
        <begin position="193"/>
        <end position="211"/>
    </location>
</feature>
<protein>
    <recommendedName>
        <fullName evidence="3">Neurotransmitter-gated ion-channel transmembrane domain-containing protein</fullName>
    </recommendedName>
</protein>
<dbReference type="InterPro" id="IPR036719">
    <property type="entry name" value="Neuro-gated_channel_TM_sf"/>
</dbReference>
<accession>A0ABD0YVU3</accession>
<dbReference type="GO" id="GO:0005254">
    <property type="term" value="F:chloride channel activity"/>
    <property type="evidence" value="ECO:0007669"/>
    <property type="project" value="UniProtKB-ARBA"/>
</dbReference>
<proteinExistence type="predicted"/>
<dbReference type="CDD" id="cd19049">
    <property type="entry name" value="LGIC_TM_anion"/>
    <property type="match status" value="1"/>
</dbReference>
<sequence length="212" mass="24342">MDYYVPSILLVILSWMSFWLAADQVPPRVLLGTSTMLTFIQLAWSDSSLPKVSQLKANDVWAVGCTTFIFLSLSEFAFVNTIDRRDKEHKVELKKPTSKYILRSTLSSKPPRMRLRRSSSCPSSPEIRRHFAKNMKAALKEIQEKEELKPNDLPIIPEKRSNSGDNTSANKNTGGHVMTPQEIAIWIDNKSRLMFPLGFLVFNICYWSFLWI</sequence>
<dbReference type="Proteomes" id="UP001558652">
    <property type="component" value="Unassembled WGS sequence"/>
</dbReference>
<dbReference type="GO" id="GO:0005230">
    <property type="term" value="F:extracellular ligand-gated monoatomic ion channel activity"/>
    <property type="evidence" value="ECO:0007669"/>
    <property type="project" value="UniProtKB-ARBA"/>
</dbReference>
<dbReference type="InterPro" id="IPR006029">
    <property type="entry name" value="Neurotrans-gated_channel_TM"/>
</dbReference>
<dbReference type="InterPro" id="IPR006201">
    <property type="entry name" value="Neur_channel"/>
</dbReference>
<feature type="region of interest" description="Disordered" evidence="1">
    <location>
        <begin position="150"/>
        <end position="175"/>
    </location>
</feature>
<keyword evidence="2" id="KW-0472">Membrane</keyword>
<dbReference type="SUPFAM" id="SSF90112">
    <property type="entry name" value="Neurotransmitter-gated ion-channel transmembrane pore"/>
    <property type="match status" value="1"/>
</dbReference>
<evidence type="ECO:0000256" key="2">
    <source>
        <dbReference type="SAM" id="Phobius"/>
    </source>
</evidence>
<organism evidence="4 5">
    <name type="scientific">Ranatra chinensis</name>
    <dbReference type="NCBI Taxonomy" id="642074"/>
    <lineage>
        <taxon>Eukaryota</taxon>
        <taxon>Metazoa</taxon>
        <taxon>Ecdysozoa</taxon>
        <taxon>Arthropoda</taxon>
        <taxon>Hexapoda</taxon>
        <taxon>Insecta</taxon>
        <taxon>Pterygota</taxon>
        <taxon>Neoptera</taxon>
        <taxon>Paraneoptera</taxon>
        <taxon>Hemiptera</taxon>
        <taxon>Heteroptera</taxon>
        <taxon>Panheteroptera</taxon>
        <taxon>Nepomorpha</taxon>
        <taxon>Nepidae</taxon>
        <taxon>Ranatrinae</taxon>
        <taxon>Ranatra</taxon>
    </lineage>
</organism>
<keyword evidence="5" id="KW-1185">Reference proteome</keyword>
<reference evidence="4 5" key="1">
    <citation type="submission" date="2024-07" db="EMBL/GenBank/DDBJ databases">
        <title>Chromosome-level genome assembly of the water stick insect Ranatra chinensis (Heteroptera: Nepidae).</title>
        <authorList>
            <person name="Liu X."/>
        </authorList>
    </citation>
    <scope>NUCLEOTIDE SEQUENCE [LARGE SCALE GENOMIC DNA]</scope>
    <source>
        <strain evidence="4">Cailab_2021Rc</strain>
        <tissue evidence="4">Muscle</tissue>
    </source>
</reference>